<gene>
    <name evidence="2" type="ORF">ONE63_000575</name>
</gene>
<organism evidence="2 3">
    <name type="scientific">Megalurothrips usitatus</name>
    <name type="common">bean blossom thrips</name>
    <dbReference type="NCBI Taxonomy" id="439358"/>
    <lineage>
        <taxon>Eukaryota</taxon>
        <taxon>Metazoa</taxon>
        <taxon>Ecdysozoa</taxon>
        <taxon>Arthropoda</taxon>
        <taxon>Hexapoda</taxon>
        <taxon>Insecta</taxon>
        <taxon>Pterygota</taxon>
        <taxon>Neoptera</taxon>
        <taxon>Paraneoptera</taxon>
        <taxon>Thysanoptera</taxon>
        <taxon>Terebrantia</taxon>
        <taxon>Thripoidea</taxon>
        <taxon>Thripidae</taxon>
        <taxon>Megalurothrips</taxon>
    </lineage>
</organism>
<comment type="caution">
    <text evidence="2">The sequence shown here is derived from an EMBL/GenBank/DDBJ whole genome shotgun (WGS) entry which is preliminary data.</text>
</comment>
<reference evidence="2" key="1">
    <citation type="submission" date="2022-12" db="EMBL/GenBank/DDBJ databases">
        <title>Chromosome-level genome assembly of the bean flower thrips Megalurothrips usitatus.</title>
        <authorList>
            <person name="Ma L."/>
            <person name="Liu Q."/>
            <person name="Li H."/>
            <person name="Cai W."/>
        </authorList>
    </citation>
    <scope>NUCLEOTIDE SEQUENCE</scope>
    <source>
        <strain evidence="2">Cailab_2022a</strain>
    </source>
</reference>
<name>A0AAV7Y2V5_9NEOP</name>
<dbReference type="EMBL" id="JAPTSV010000001">
    <property type="protein sequence ID" value="KAJ1531935.1"/>
    <property type="molecule type" value="Genomic_DNA"/>
</dbReference>
<feature type="chain" id="PRO_5043798646" evidence="1">
    <location>
        <begin position="20"/>
        <end position="116"/>
    </location>
</feature>
<proteinExistence type="predicted"/>
<dbReference type="AlphaFoldDB" id="A0AAV7Y2V5"/>
<feature type="signal peptide" evidence="1">
    <location>
        <begin position="1"/>
        <end position="19"/>
    </location>
</feature>
<keyword evidence="1" id="KW-0732">Signal</keyword>
<keyword evidence="3" id="KW-1185">Reference proteome</keyword>
<accession>A0AAV7Y2V5</accession>
<evidence type="ECO:0000256" key="1">
    <source>
        <dbReference type="SAM" id="SignalP"/>
    </source>
</evidence>
<evidence type="ECO:0000313" key="3">
    <source>
        <dbReference type="Proteomes" id="UP001075354"/>
    </source>
</evidence>
<dbReference type="Proteomes" id="UP001075354">
    <property type="component" value="Chromosome 1"/>
</dbReference>
<sequence length="116" mass="12200">MKLVLACLVVLAAVFLRRGASVTQCEQYITFSNGTRQELCALSCSLLGLSWGCDTSGGGRTCSCRCDHPAGLTQLTNTSCAQACATIWGATYVGYCPSDRPDRCGAVYCVCKGLLG</sequence>
<evidence type="ECO:0000313" key="2">
    <source>
        <dbReference type="EMBL" id="KAJ1531935.1"/>
    </source>
</evidence>
<protein>
    <submittedName>
        <fullName evidence="2">Uncharacterized protein</fullName>
    </submittedName>
</protein>